<reference evidence="10 11" key="1">
    <citation type="submission" date="2019-04" db="EMBL/GenBank/DDBJ databases">
        <authorList>
            <person name="Hwang J.C."/>
        </authorList>
    </citation>
    <scope>NUCLEOTIDE SEQUENCE [LARGE SCALE GENOMIC DNA]</scope>
    <source>
        <strain evidence="10 11">IMCC35002</strain>
    </source>
</reference>
<dbReference type="SUPFAM" id="SSF53335">
    <property type="entry name" value="S-adenosyl-L-methionine-dependent methyltransferases"/>
    <property type="match status" value="2"/>
</dbReference>
<evidence type="ECO:0000259" key="9">
    <source>
        <dbReference type="PROSITE" id="PS51165"/>
    </source>
</evidence>
<dbReference type="Gene3D" id="3.30.750.80">
    <property type="entry name" value="RNA methyltransferase domain (HRMD) like"/>
    <property type="match status" value="1"/>
</dbReference>
<dbReference type="PROSITE" id="PS00092">
    <property type="entry name" value="N6_MTASE"/>
    <property type="match status" value="1"/>
</dbReference>
<dbReference type="HAMAP" id="MF_01858">
    <property type="entry name" value="23SrRNA_methyltr_KL"/>
    <property type="match status" value="1"/>
</dbReference>
<dbReference type="GO" id="GO:0003723">
    <property type="term" value="F:RNA binding"/>
    <property type="evidence" value="ECO:0007669"/>
    <property type="project" value="UniProtKB-UniRule"/>
</dbReference>
<dbReference type="CDD" id="cd11715">
    <property type="entry name" value="THUMP_AdoMetMT"/>
    <property type="match status" value="1"/>
</dbReference>
<dbReference type="GO" id="GO:0052915">
    <property type="term" value="F:23S rRNA (guanine(2445)-N(2))-methyltransferase activity"/>
    <property type="evidence" value="ECO:0007669"/>
    <property type="project" value="UniProtKB-UniRule"/>
</dbReference>
<comment type="caution">
    <text evidence="10">The sequence shown here is derived from an EMBL/GenBank/DDBJ whole genome shotgun (WGS) entry which is preliminary data.</text>
</comment>
<organism evidence="10 11">
    <name type="scientific">Ferrimonas aestuarii</name>
    <dbReference type="NCBI Taxonomy" id="2569539"/>
    <lineage>
        <taxon>Bacteria</taxon>
        <taxon>Pseudomonadati</taxon>
        <taxon>Pseudomonadota</taxon>
        <taxon>Gammaproteobacteria</taxon>
        <taxon>Alteromonadales</taxon>
        <taxon>Ferrimonadaceae</taxon>
        <taxon>Ferrimonas</taxon>
    </lineage>
</organism>
<dbReference type="Pfam" id="PF01170">
    <property type="entry name" value="UPF0020"/>
    <property type="match status" value="1"/>
</dbReference>
<dbReference type="OrthoDB" id="9809404at2"/>
<dbReference type="EC" id="2.1.1.264" evidence="7"/>
<evidence type="ECO:0000256" key="1">
    <source>
        <dbReference type="ARBA" id="ARBA00022490"/>
    </source>
</evidence>
<comment type="catalytic activity">
    <reaction evidence="7">
        <text>guanosine(2069) in 23S rRNA + S-adenosyl-L-methionine = N(2)-methylguanosine(2069) in 23S rRNA + S-adenosyl-L-homocysteine + H(+)</text>
        <dbReference type="Rhea" id="RHEA:43772"/>
        <dbReference type="Rhea" id="RHEA-COMP:10688"/>
        <dbReference type="Rhea" id="RHEA-COMP:10689"/>
        <dbReference type="ChEBI" id="CHEBI:15378"/>
        <dbReference type="ChEBI" id="CHEBI:57856"/>
        <dbReference type="ChEBI" id="CHEBI:59789"/>
        <dbReference type="ChEBI" id="CHEBI:74269"/>
        <dbReference type="ChEBI" id="CHEBI:74481"/>
        <dbReference type="EC" id="2.1.1.264"/>
    </reaction>
</comment>
<dbReference type="PIRSF" id="PIRSF037618">
    <property type="entry name" value="RNA_Mtase_bacteria_prd"/>
    <property type="match status" value="1"/>
</dbReference>
<evidence type="ECO:0000256" key="8">
    <source>
        <dbReference type="PROSITE-ProRule" id="PRU00529"/>
    </source>
</evidence>
<dbReference type="Gene3D" id="3.30.2130.30">
    <property type="match status" value="1"/>
</dbReference>
<dbReference type="Pfam" id="PF22020">
    <property type="entry name" value="RlmL_1st"/>
    <property type="match status" value="1"/>
</dbReference>
<evidence type="ECO:0000256" key="7">
    <source>
        <dbReference type="HAMAP-Rule" id="MF_01858"/>
    </source>
</evidence>
<dbReference type="AlphaFoldDB" id="A0A4U1BS97"/>
<evidence type="ECO:0000256" key="6">
    <source>
        <dbReference type="ARBA" id="ARBA00022884"/>
    </source>
</evidence>
<dbReference type="EC" id="2.1.1.173" evidence="7"/>
<dbReference type="Proteomes" id="UP000305675">
    <property type="component" value="Unassembled WGS sequence"/>
</dbReference>
<comment type="catalytic activity">
    <reaction evidence="7">
        <text>guanosine(2445) in 23S rRNA + S-adenosyl-L-methionine = N(2)-methylguanosine(2445) in 23S rRNA + S-adenosyl-L-homocysteine + H(+)</text>
        <dbReference type="Rhea" id="RHEA:42740"/>
        <dbReference type="Rhea" id="RHEA-COMP:10215"/>
        <dbReference type="Rhea" id="RHEA-COMP:10216"/>
        <dbReference type="ChEBI" id="CHEBI:15378"/>
        <dbReference type="ChEBI" id="CHEBI:57856"/>
        <dbReference type="ChEBI" id="CHEBI:59789"/>
        <dbReference type="ChEBI" id="CHEBI:74269"/>
        <dbReference type="ChEBI" id="CHEBI:74481"/>
        <dbReference type="EC" id="2.1.1.173"/>
    </reaction>
</comment>
<name>A0A4U1BS97_9GAMM</name>
<dbReference type="InterPro" id="IPR017244">
    <property type="entry name" value="23SrRNA_methyltr_KL"/>
</dbReference>
<sequence>MKRFYAAVPKGLEYLLVDELNQLGAEQVHEGLAVVHFHADLATAYRICLWSRLASRVVMVIDEVEAESAEQMYDNVKEIHWPSIFSSIRGFMVDFHGTNRAIRNSQFGALKLKDAVVDCFMEDTGQRPGITKVDPDIKIDAVLKGGKLSLGLNFSGAPLHQRGYRTDHGQAPVRENLAAAMLIRSGWVKQMDKPLMDPFCGSGTLIVEAAMMAADRAPGLLREHWGFYGWKGHNEAMWDEAKNEASLRGSRGVKACQTQFFGSDLDQKVVGIAKQNAQRAGIGDLVTLSHSNALDVTPKTEQPGFIVTNPPYGERIGNLSGLIGLYSDLGQHFRRHFGDWQLSLLCSEAMLFSALKMRPSKEYKLFNSNLEVKLANYAIRARSEADLEAQEQQQGPRGGEDFGNRLKKNLKVRKKWLKSQDIDCYRLYDADLPEYNVAVDCYQDWVVVHEYAPPKTIDEAKAKQRLVDIMWQIPQVLDVHSDKIVLKTRQRQKGKAQYQKQRKRAIELEVNEYGARFLVNLTEYLDTGLFLDHRLARKQIQASTQGKDFLNLFAYTGSASVHAAVGGARSTTTVDMSNTYLNWAEHNFELNGIKGRQHQFIQADCLQWLERCNRQYDFIFIDPPTFSNSKRMHTTFDIQRDHLSLMEDLKRILRPGGTILFSNNKRNFKMDIDGLTQLGLKAKNISDKTMSMDFARNKQIHNAWLVEHA</sequence>
<evidence type="ECO:0000256" key="3">
    <source>
        <dbReference type="ARBA" id="ARBA00022603"/>
    </source>
</evidence>
<dbReference type="PANTHER" id="PTHR47313:SF1">
    <property type="entry name" value="RIBOSOMAL RNA LARGE SUBUNIT METHYLTRANSFERASE K_L"/>
    <property type="match status" value="1"/>
</dbReference>
<protein>
    <recommendedName>
        <fullName evidence="7">Ribosomal RNA large subunit methyltransferase K/L</fullName>
    </recommendedName>
    <domain>
        <recommendedName>
            <fullName evidence="7">23S rRNA m2G2445 methyltransferase</fullName>
            <ecNumber evidence="7">2.1.1.173</ecNumber>
        </recommendedName>
        <alternativeName>
            <fullName evidence="7">rRNA (guanine-N(2)-)-methyltransferase RlmL</fullName>
        </alternativeName>
    </domain>
    <domain>
        <recommendedName>
            <fullName evidence="7">23S rRNA m7G2069 methyltransferase</fullName>
            <ecNumber evidence="7">2.1.1.264</ecNumber>
        </recommendedName>
        <alternativeName>
            <fullName evidence="7">rRNA (guanine-N(7)-)-methyltransferase RlmK</fullName>
        </alternativeName>
    </domain>
</protein>
<comment type="function">
    <text evidence="7">Specifically methylates the guanine in position 2445 (m2G2445) and the guanine in position 2069 (m7G2069) of 23S rRNA.</text>
</comment>
<keyword evidence="6 8" id="KW-0694">RNA-binding</keyword>
<dbReference type="PANTHER" id="PTHR47313">
    <property type="entry name" value="RIBOSOMAL RNA LARGE SUBUNIT METHYLTRANSFERASE K/L"/>
    <property type="match status" value="1"/>
</dbReference>
<dbReference type="InterPro" id="IPR019614">
    <property type="entry name" value="SAM-dep_methyl-trfase"/>
</dbReference>
<dbReference type="PROSITE" id="PS51165">
    <property type="entry name" value="THUMP"/>
    <property type="match status" value="1"/>
</dbReference>
<proteinExistence type="inferred from homology"/>
<comment type="similarity">
    <text evidence="7">Belongs to the methyltransferase superfamily. RlmKL family.</text>
</comment>
<keyword evidence="11" id="KW-1185">Reference proteome</keyword>
<dbReference type="Pfam" id="PF02926">
    <property type="entry name" value="THUMP"/>
    <property type="match status" value="1"/>
</dbReference>
<keyword evidence="2 7" id="KW-0698">rRNA processing</keyword>
<dbReference type="FunFam" id="3.40.50.150:FF:000039">
    <property type="entry name" value="Ribosomal RNA large subunit methyltransferase K/L"/>
    <property type="match status" value="1"/>
</dbReference>
<dbReference type="SMART" id="SM00981">
    <property type="entry name" value="THUMP"/>
    <property type="match status" value="1"/>
</dbReference>
<dbReference type="Pfam" id="PF10672">
    <property type="entry name" value="Methyltrans_SAM"/>
    <property type="match status" value="1"/>
</dbReference>
<evidence type="ECO:0000256" key="5">
    <source>
        <dbReference type="ARBA" id="ARBA00022691"/>
    </source>
</evidence>
<dbReference type="InterPro" id="IPR029063">
    <property type="entry name" value="SAM-dependent_MTases_sf"/>
</dbReference>
<dbReference type="InterPro" id="IPR000241">
    <property type="entry name" value="RlmKL-like_Mtase"/>
</dbReference>
<dbReference type="CDD" id="cd02440">
    <property type="entry name" value="AdoMet_MTases"/>
    <property type="match status" value="1"/>
</dbReference>
<dbReference type="GO" id="GO:0070043">
    <property type="term" value="F:rRNA (guanine-N7-)-methyltransferase activity"/>
    <property type="evidence" value="ECO:0007669"/>
    <property type="project" value="UniProtKB-UniRule"/>
</dbReference>
<keyword evidence="5 7" id="KW-0949">S-adenosyl-L-methionine</keyword>
<evidence type="ECO:0000256" key="4">
    <source>
        <dbReference type="ARBA" id="ARBA00022679"/>
    </source>
</evidence>
<dbReference type="InterPro" id="IPR002052">
    <property type="entry name" value="DNA_methylase_N6_adenine_CS"/>
</dbReference>
<dbReference type="NCBIfam" id="NF008748">
    <property type="entry name" value="PRK11783.1"/>
    <property type="match status" value="1"/>
</dbReference>
<gene>
    <name evidence="10" type="primary">rlmKL</name>
    <name evidence="7" type="synonym">rlmL</name>
    <name evidence="10" type="ORF">FCL42_04165</name>
</gene>
<comment type="subcellular location">
    <subcellularLocation>
        <location evidence="7">Cytoplasm</location>
    </subcellularLocation>
</comment>
<dbReference type="InterPro" id="IPR054170">
    <property type="entry name" value="RlmL_1st"/>
</dbReference>
<dbReference type="Gene3D" id="3.40.50.150">
    <property type="entry name" value="Vaccinia Virus protein VP39"/>
    <property type="match status" value="2"/>
</dbReference>
<keyword evidence="4 7" id="KW-0808">Transferase</keyword>
<dbReference type="GO" id="GO:0005737">
    <property type="term" value="C:cytoplasm"/>
    <property type="evidence" value="ECO:0007669"/>
    <property type="project" value="UniProtKB-SubCell"/>
</dbReference>
<keyword evidence="1 7" id="KW-0963">Cytoplasm</keyword>
<accession>A0A4U1BS97</accession>
<keyword evidence="3 7" id="KW-0489">Methyltransferase</keyword>
<dbReference type="RefSeq" id="WP_136862121.1">
    <property type="nucleotide sequence ID" value="NZ_SWCJ01000002.1"/>
</dbReference>
<evidence type="ECO:0000256" key="2">
    <source>
        <dbReference type="ARBA" id="ARBA00022552"/>
    </source>
</evidence>
<feature type="domain" description="THUMP" evidence="9">
    <location>
        <begin position="43"/>
        <end position="154"/>
    </location>
</feature>
<evidence type="ECO:0000313" key="10">
    <source>
        <dbReference type="EMBL" id="TKB57476.1"/>
    </source>
</evidence>
<dbReference type="EMBL" id="SWCJ01000002">
    <property type="protein sequence ID" value="TKB57476.1"/>
    <property type="molecule type" value="Genomic_DNA"/>
</dbReference>
<evidence type="ECO:0000313" key="11">
    <source>
        <dbReference type="Proteomes" id="UP000305675"/>
    </source>
</evidence>
<dbReference type="InterPro" id="IPR004114">
    <property type="entry name" value="THUMP_dom"/>
</dbReference>